<dbReference type="InterPro" id="IPR017850">
    <property type="entry name" value="Alkaline_phosphatase_core_sf"/>
</dbReference>
<dbReference type="GO" id="GO:0055120">
    <property type="term" value="C:striated muscle dense body"/>
    <property type="evidence" value="ECO:0007669"/>
    <property type="project" value="TreeGrafter"/>
</dbReference>
<evidence type="ECO:0000313" key="2">
    <source>
        <dbReference type="Proteomes" id="UP000230423"/>
    </source>
</evidence>
<keyword evidence="2" id="KW-1185">Reference proteome</keyword>
<name>A0A2G9TWU2_TELCI</name>
<dbReference type="Gene3D" id="3.40.720.10">
    <property type="entry name" value="Alkaline Phosphatase, subunit A"/>
    <property type="match status" value="1"/>
</dbReference>
<evidence type="ECO:0008006" key="3">
    <source>
        <dbReference type="Google" id="ProtNLM"/>
    </source>
</evidence>
<dbReference type="PANTHER" id="PTHR10151:SF114">
    <property type="entry name" value="ECTONUCLEOTIDE PYROPHOSPHATASE_PHOSPHODIESTERASE C27A7.3"/>
    <property type="match status" value="1"/>
</dbReference>
<reference evidence="1 2" key="1">
    <citation type="submission" date="2015-09" db="EMBL/GenBank/DDBJ databases">
        <title>Draft genome of the parasitic nematode Teladorsagia circumcincta isolate WARC Sus (inbred).</title>
        <authorList>
            <person name="Mitreva M."/>
        </authorList>
    </citation>
    <scope>NUCLEOTIDE SEQUENCE [LARGE SCALE GENOMIC DNA]</scope>
    <source>
        <strain evidence="1 2">S</strain>
    </source>
</reference>
<dbReference type="PANTHER" id="PTHR10151">
    <property type="entry name" value="ECTONUCLEOTIDE PYROPHOSPHATASE/PHOSPHODIESTERASE"/>
    <property type="match status" value="1"/>
</dbReference>
<dbReference type="OrthoDB" id="415411at2759"/>
<dbReference type="InterPro" id="IPR002591">
    <property type="entry name" value="Phosphodiest/P_Trfase"/>
</dbReference>
<accession>A0A2G9TWU2</accession>
<dbReference type="SUPFAM" id="SSF53649">
    <property type="entry name" value="Alkaline phosphatase-like"/>
    <property type="match status" value="1"/>
</dbReference>
<dbReference type="AlphaFoldDB" id="A0A2G9TWU2"/>
<dbReference type="Pfam" id="PF01663">
    <property type="entry name" value="Phosphodiest"/>
    <property type="match status" value="1"/>
</dbReference>
<dbReference type="Proteomes" id="UP000230423">
    <property type="component" value="Unassembled WGS sequence"/>
</dbReference>
<proteinExistence type="predicted"/>
<sequence length="234" mass="26833">MDWLLLPKDRRPGLITAYLDQPDSAGHYQLDERDIKDQIAQLDDRLRYLIERLDAEGLLACINLVLISDHGMQKTNNTQYFSKLLRDPNIITASGVIGRIHKYKSTASVEQLMKPFACEKGNRWKVYSRSSMATRKHYQKIARVGDVVVQGQPGTSFYSDPSKDYHLSGDHGYDFINPSMQTVFFAMGPSIKRGAVMPAFQNIEYLNLFLENFDIKLQICLACRKMFQTMEHSD</sequence>
<gene>
    <name evidence="1" type="ORF">TELCIR_15939</name>
</gene>
<evidence type="ECO:0000313" key="1">
    <source>
        <dbReference type="EMBL" id="PIO62499.1"/>
    </source>
</evidence>
<protein>
    <recommendedName>
        <fullName evidence="3">Type I phosphodiesterase / nucleotide pyrophosphatase</fullName>
    </recommendedName>
</protein>
<dbReference type="EMBL" id="KZ352031">
    <property type="protein sequence ID" value="PIO62499.1"/>
    <property type="molecule type" value="Genomic_DNA"/>
</dbReference>
<dbReference type="GO" id="GO:0016529">
    <property type="term" value="C:sarcoplasmic reticulum"/>
    <property type="evidence" value="ECO:0007669"/>
    <property type="project" value="TreeGrafter"/>
</dbReference>
<organism evidence="1 2">
    <name type="scientific">Teladorsagia circumcincta</name>
    <name type="common">Brown stomach worm</name>
    <name type="synonym">Ostertagia circumcincta</name>
    <dbReference type="NCBI Taxonomy" id="45464"/>
    <lineage>
        <taxon>Eukaryota</taxon>
        <taxon>Metazoa</taxon>
        <taxon>Ecdysozoa</taxon>
        <taxon>Nematoda</taxon>
        <taxon>Chromadorea</taxon>
        <taxon>Rhabditida</taxon>
        <taxon>Rhabditina</taxon>
        <taxon>Rhabditomorpha</taxon>
        <taxon>Strongyloidea</taxon>
        <taxon>Trichostrongylidae</taxon>
        <taxon>Teladorsagia</taxon>
    </lineage>
</organism>
<dbReference type="GO" id="GO:0031674">
    <property type="term" value="C:I band"/>
    <property type="evidence" value="ECO:0007669"/>
    <property type="project" value="TreeGrafter"/>
</dbReference>